<feature type="domain" description="Methyltransferase FkbM" evidence="1">
    <location>
        <begin position="135"/>
        <end position="269"/>
    </location>
</feature>
<sequence length="288" mass="33872">MLKLKNLHRIDFKNKVILFFYYLLKIFRLRPTRKQKLINELYHHLIFSNGVLVSEDSEKYKVRLFDSKVDLYIRKLPSSDVKVFGQVFRGNEYKKVVDLYRDFFGTTPQYIIDAGGNVGYTSVYFKSIFPKVNLAIIEPSSTNFCMIKKNFTLNNTEAYLFKGGLWNKNTSLKIVRDFRDRSDWAVRVEESCYETDIKAFTVDFVLEKSKFENIDIFKIDIEGSEKQIFSKKASIDFLKKTKCIAIEIHKEFDCSKDIITILENYGFELTYFGELTIGINQKLIENKL</sequence>
<dbReference type="Pfam" id="PF05050">
    <property type="entry name" value="Methyltransf_21"/>
    <property type="match status" value="1"/>
</dbReference>
<proteinExistence type="predicted"/>
<evidence type="ECO:0000313" key="3">
    <source>
        <dbReference type="Proteomes" id="UP000288951"/>
    </source>
</evidence>
<dbReference type="InterPro" id="IPR006342">
    <property type="entry name" value="FkbM_mtfrase"/>
</dbReference>
<dbReference type="NCBIfam" id="TIGR01444">
    <property type="entry name" value="fkbM_fam"/>
    <property type="match status" value="1"/>
</dbReference>
<gene>
    <name evidence="2" type="ORF">EH230_02255</name>
</gene>
<dbReference type="GO" id="GO:0008168">
    <property type="term" value="F:methyltransferase activity"/>
    <property type="evidence" value="ECO:0007669"/>
    <property type="project" value="UniProtKB-KW"/>
</dbReference>
<evidence type="ECO:0000313" key="2">
    <source>
        <dbReference type="EMBL" id="RVU91821.1"/>
    </source>
</evidence>
<dbReference type="EMBL" id="RQSM01000002">
    <property type="protein sequence ID" value="RVU91821.1"/>
    <property type="molecule type" value="Genomic_DNA"/>
</dbReference>
<keyword evidence="2" id="KW-0808">Transferase</keyword>
<organism evidence="2 3">
    <name type="scientific">Flavobacterium columnare</name>
    <dbReference type="NCBI Taxonomy" id="996"/>
    <lineage>
        <taxon>Bacteria</taxon>
        <taxon>Pseudomonadati</taxon>
        <taxon>Bacteroidota</taxon>
        <taxon>Flavobacteriia</taxon>
        <taxon>Flavobacteriales</taxon>
        <taxon>Flavobacteriaceae</taxon>
        <taxon>Flavobacterium</taxon>
    </lineage>
</organism>
<accession>A0A437UE08</accession>
<dbReference type="SUPFAM" id="SSF53335">
    <property type="entry name" value="S-adenosyl-L-methionine-dependent methyltransferases"/>
    <property type="match status" value="1"/>
</dbReference>
<name>A0A437UE08_9FLAO</name>
<dbReference type="Proteomes" id="UP000288951">
    <property type="component" value="Unassembled WGS sequence"/>
</dbReference>
<dbReference type="PANTHER" id="PTHR34203:SF13">
    <property type="entry name" value="EXPRESSED PROTEIN"/>
    <property type="match status" value="1"/>
</dbReference>
<reference evidence="2" key="1">
    <citation type="submission" date="2018-12" db="EMBL/GenBank/DDBJ databases">
        <title>Draft genome sequence of Flaovobacterium columnare ARS1 isolated from channel catfish in Alabama.</title>
        <authorList>
            <person name="Cai W."/>
            <person name="Arias C."/>
        </authorList>
    </citation>
    <scope>NUCLEOTIDE SEQUENCE [LARGE SCALE GENOMIC DNA]</scope>
    <source>
        <strain evidence="2">ARS1</strain>
    </source>
</reference>
<dbReference type="InterPro" id="IPR029063">
    <property type="entry name" value="SAM-dependent_MTases_sf"/>
</dbReference>
<dbReference type="PANTHER" id="PTHR34203">
    <property type="entry name" value="METHYLTRANSFERASE, FKBM FAMILY PROTEIN"/>
    <property type="match status" value="1"/>
</dbReference>
<dbReference type="OrthoDB" id="9812600at2"/>
<dbReference type="AlphaFoldDB" id="A0A437UE08"/>
<dbReference type="RefSeq" id="WP_127822920.1">
    <property type="nucleotide sequence ID" value="NZ_RQSM01000002.1"/>
</dbReference>
<keyword evidence="2" id="KW-0489">Methyltransferase</keyword>
<evidence type="ECO:0000259" key="1">
    <source>
        <dbReference type="Pfam" id="PF05050"/>
    </source>
</evidence>
<dbReference type="GO" id="GO:0032259">
    <property type="term" value="P:methylation"/>
    <property type="evidence" value="ECO:0007669"/>
    <property type="project" value="UniProtKB-KW"/>
</dbReference>
<protein>
    <submittedName>
        <fullName evidence="2">FkbM family methyltransferase</fullName>
    </submittedName>
</protein>
<comment type="caution">
    <text evidence="2">The sequence shown here is derived from an EMBL/GenBank/DDBJ whole genome shotgun (WGS) entry which is preliminary data.</text>
</comment>
<keyword evidence="3" id="KW-1185">Reference proteome</keyword>
<dbReference type="InterPro" id="IPR052514">
    <property type="entry name" value="SAM-dependent_MTase"/>
</dbReference>
<dbReference type="Gene3D" id="3.40.50.150">
    <property type="entry name" value="Vaccinia Virus protein VP39"/>
    <property type="match status" value="1"/>
</dbReference>